<dbReference type="AlphaFoldDB" id="A3HTU8"/>
<dbReference type="Pfam" id="PF00082">
    <property type="entry name" value="Peptidase_S8"/>
    <property type="match status" value="1"/>
</dbReference>
<feature type="active site" description="Charge relay system" evidence="5">
    <location>
        <position position="221"/>
    </location>
</feature>
<dbReference type="InterPro" id="IPR000209">
    <property type="entry name" value="Peptidase_S8/S53_dom"/>
</dbReference>
<dbReference type="Gene3D" id="3.40.50.200">
    <property type="entry name" value="Peptidase S8/S53 domain"/>
    <property type="match status" value="1"/>
</dbReference>
<dbReference type="HOGENOM" id="CLU_609218_0_0_10"/>
<evidence type="ECO:0000256" key="5">
    <source>
        <dbReference type="PROSITE-ProRule" id="PRU01240"/>
    </source>
</evidence>
<feature type="region of interest" description="Disordered" evidence="6">
    <location>
        <begin position="430"/>
        <end position="449"/>
    </location>
</feature>
<feature type="domain" description="Peptidase S8/S53" evidence="7">
    <location>
        <begin position="176"/>
        <end position="417"/>
    </location>
</feature>
<evidence type="ECO:0000256" key="2">
    <source>
        <dbReference type="ARBA" id="ARBA00022670"/>
    </source>
</evidence>
<evidence type="ECO:0000256" key="3">
    <source>
        <dbReference type="ARBA" id="ARBA00022801"/>
    </source>
</evidence>
<evidence type="ECO:0000313" key="8">
    <source>
        <dbReference type="EMBL" id="EAZ83266.2"/>
    </source>
</evidence>
<comment type="similarity">
    <text evidence="1 5">Belongs to the peptidase S8 family.</text>
</comment>
<dbReference type="PROSITE" id="PS51892">
    <property type="entry name" value="SUBTILASE"/>
    <property type="match status" value="1"/>
</dbReference>
<dbReference type="InterPro" id="IPR015500">
    <property type="entry name" value="Peptidase_S8_subtilisin-rel"/>
</dbReference>
<dbReference type="SUPFAM" id="SSF52743">
    <property type="entry name" value="Subtilisin-like"/>
    <property type="match status" value="1"/>
</dbReference>
<evidence type="ECO:0000313" key="9">
    <source>
        <dbReference type="Proteomes" id="UP000003919"/>
    </source>
</evidence>
<evidence type="ECO:0000256" key="1">
    <source>
        <dbReference type="ARBA" id="ARBA00011073"/>
    </source>
</evidence>
<keyword evidence="4 5" id="KW-0720">Serine protease</keyword>
<keyword evidence="3 5" id="KW-0378">Hydrolase</keyword>
<proteinExistence type="inferred from homology"/>
<accession>A3HTU8</accession>
<dbReference type="EMBL" id="AAXU02000001">
    <property type="protein sequence ID" value="EAZ83266.2"/>
    <property type="molecule type" value="Genomic_DNA"/>
</dbReference>
<dbReference type="InterPro" id="IPR036852">
    <property type="entry name" value="Peptidase_S8/S53_dom_sf"/>
</dbReference>
<dbReference type="PANTHER" id="PTHR43806">
    <property type="entry name" value="PEPTIDASE S8"/>
    <property type="match status" value="1"/>
</dbReference>
<feature type="active site" description="Charge relay system" evidence="5">
    <location>
        <position position="180"/>
    </location>
</feature>
<reference evidence="8 9" key="1">
    <citation type="journal article" date="2011" name="J. Bacteriol.">
        <title>Complete genome sequence of Algoriphagus sp. PR1, bacterial prey of a colony-forming choanoflagellate.</title>
        <authorList>
            <person name="Alegado R.A."/>
            <person name="Ferriera S."/>
            <person name="Nusbaum C."/>
            <person name="Young S.K."/>
            <person name="Zeng Q."/>
            <person name="Imamovic A."/>
            <person name="Fairclough S.R."/>
            <person name="King N."/>
        </authorList>
    </citation>
    <scope>NUCLEOTIDE SEQUENCE [LARGE SCALE GENOMIC DNA]</scope>
    <source>
        <strain evidence="8 9">PR1</strain>
    </source>
</reference>
<evidence type="ECO:0000256" key="6">
    <source>
        <dbReference type="SAM" id="MobiDB-lite"/>
    </source>
</evidence>
<dbReference type="InterPro" id="IPR050131">
    <property type="entry name" value="Peptidase_S8_subtilisin-like"/>
</dbReference>
<gene>
    <name evidence="8" type="ORF">ALPR1_13635</name>
</gene>
<name>A3HTU8_9BACT</name>
<protein>
    <submittedName>
        <fullName evidence="8">Peptidase S8 and S53, subtilisin, kexin, sedolisin</fullName>
    </submittedName>
</protein>
<dbReference type="Proteomes" id="UP000003919">
    <property type="component" value="Unassembled WGS sequence"/>
</dbReference>
<dbReference type="PRINTS" id="PR00723">
    <property type="entry name" value="SUBTILISIN"/>
</dbReference>
<organism evidence="8 9">
    <name type="scientific">Algoriphagus machipongonensis</name>
    <dbReference type="NCBI Taxonomy" id="388413"/>
    <lineage>
        <taxon>Bacteria</taxon>
        <taxon>Pseudomonadati</taxon>
        <taxon>Bacteroidota</taxon>
        <taxon>Cytophagia</taxon>
        <taxon>Cytophagales</taxon>
        <taxon>Cyclobacteriaceae</taxon>
        <taxon>Algoriphagus</taxon>
    </lineage>
</organism>
<keyword evidence="9" id="KW-1185">Reference proteome</keyword>
<dbReference type="CDD" id="cd00306">
    <property type="entry name" value="Peptidases_S8_S53"/>
    <property type="match status" value="1"/>
</dbReference>
<evidence type="ECO:0000256" key="4">
    <source>
        <dbReference type="ARBA" id="ARBA00022825"/>
    </source>
</evidence>
<dbReference type="STRING" id="388413.ALPR1_13635"/>
<keyword evidence="2 5" id="KW-0645">Protease</keyword>
<dbReference type="GO" id="GO:0004252">
    <property type="term" value="F:serine-type endopeptidase activity"/>
    <property type="evidence" value="ECO:0007669"/>
    <property type="project" value="UniProtKB-UniRule"/>
</dbReference>
<comment type="caution">
    <text evidence="8">The sequence shown here is derived from an EMBL/GenBank/DDBJ whole genome shotgun (WGS) entry which is preliminary data.</text>
</comment>
<dbReference type="PANTHER" id="PTHR43806:SF11">
    <property type="entry name" value="CEREVISIN-RELATED"/>
    <property type="match status" value="1"/>
</dbReference>
<dbReference type="GO" id="GO:0006508">
    <property type="term" value="P:proteolysis"/>
    <property type="evidence" value="ECO:0007669"/>
    <property type="project" value="UniProtKB-KW"/>
</dbReference>
<evidence type="ECO:0000259" key="7">
    <source>
        <dbReference type="Pfam" id="PF00082"/>
    </source>
</evidence>
<feature type="active site" description="Charge relay system" evidence="5">
    <location>
        <position position="407"/>
    </location>
</feature>
<dbReference type="eggNOG" id="COG1404">
    <property type="taxonomic scope" value="Bacteria"/>
</dbReference>
<sequence length="449" mass="49332">MWFSCSKNTPLISDSNQNKTSVEQLYNYELIFNEDAGFTPLSNNTYCEEGFANEKCQNEVETLKAEVLQIINSIDSTIQVDKNHIRVFYNVSVYLQGLNSSQIENLNRNSLESNYFQNEVFELQIRRPIMQSDFIEQTRKPMMQEQMRYDSAKKTSTLIEEIGGGQPGLPSKSHRVWIVDSGVDISHQDLNFQSPEIALSVDFTVPPLNPHNNPFNDENGHGTFMAGVIGGAASTDPIFQDGYGVNGVFPNAKMVAIKIFDKNDHTTSAEIVSALNYILTNANSSDIVNLSWGADIQISDCTSNKYKGIRDLILALANNDIKVVMSAGNGSKESLTNFPGCIELSSDPNPISSNIYTIGSVEIPCSGTYFYSSFSDYGRPSVDFLTPGENIFTTALNGEYVLVSGTSISAAMFSGILYHDQGVGILRSIKRGASPGDPDPDYPIAKIGN</sequence>